<comment type="caution">
    <text evidence="2">The sequence shown here is derived from an EMBL/GenBank/DDBJ whole genome shotgun (WGS) entry which is preliminary data.</text>
</comment>
<sequence>MSSSERPSEMVVDHVHESKSEPEPKAQPKDHGVKPQPNSPLSLRIDDSGAHAIHPAAALAAPDTPGAIVVQYCVRVDLAQRPHLEPTSPHQFSPPTWKGLKRAAILLLIVSMLLLSKPWLLSPPPVKPEIETIPIHEMSIGFARRAFYIPVSLVYTKDPHKNATFGSVDLYDPGFGPARRAALDLVNGLAQIISAHAMNKIWWIAREGTWNTKIGVNNMINLTETDVDNLIKRISKHQHSAED</sequence>
<proteinExistence type="predicted"/>
<dbReference type="EMBL" id="JAAOAQ010000144">
    <property type="protein sequence ID" value="KAF5564775.1"/>
    <property type="molecule type" value="Genomic_DNA"/>
</dbReference>
<name>A0A8H5NHR4_9HYPO</name>
<organism evidence="2 3">
    <name type="scientific">Fusarium phyllophilum</name>
    <dbReference type="NCBI Taxonomy" id="47803"/>
    <lineage>
        <taxon>Eukaryota</taxon>
        <taxon>Fungi</taxon>
        <taxon>Dikarya</taxon>
        <taxon>Ascomycota</taxon>
        <taxon>Pezizomycotina</taxon>
        <taxon>Sordariomycetes</taxon>
        <taxon>Hypocreomycetidae</taxon>
        <taxon>Hypocreales</taxon>
        <taxon>Nectriaceae</taxon>
        <taxon>Fusarium</taxon>
        <taxon>Fusarium fujikuroi species complex</taxon>
    </lineage>
</organism>
<feature type="compositionally biased region" description="Basic and acidic residues" evidence="1">
    <location>
        <begin position="1"/>
        <end position="33"/>
    </location>
</feature>
<keyword evidence="3" id="KW-1185">Reference proteome</keyword>
<gene>
    <name evidence="2" type="ORF">FPHYL_4632</name>
</gene>
<dbReference type="Proteomes" id="UP000582016">
    <property type="component" value="Unassembled WGS sequence"/>
</dbReference>
<accession>A0A8H5NHR4</accession>
<dbReference type="OrthoDB" id="10577284at2759"/>
<evidence type="ECO:0000256" key="1">
    <source>
        <dbReference type="SAM" id="MobiDB-lite"/>
    </source>
</evidence>
<dbReference type="AlphaFoldDB" id="A0A8H5NHR4"/>
<reference evidence="2 3" key="1">
    <citation type="submission" date="2020-05" db="EMBL/GenBank/DDBJ databases">
        <title>Identification and distribution of gene clusters putatively required for synthesis of sphingolipid metabolism inhibitors in phylogenetically diverse species of the filamentous fungus Fusarium.</title>
        <authorList>
            <person name="Kim H.-S."/>
            <person name="Busman M."/>
            <person name="Brown D.W."/>
            <person name="Divon H."/>
            <person name="Uhlig S."/>
            <person name="Proctor R.H."/>
        </authorList>
    </citation>
    <scope>NUCLEOTIDE SEQUENCE [LARGE SCALE GENOMIC DNA]</scope>
    <source>
        <strain evidence="2 3">NRRL 13617</strain>
    </source>
</reference>
<evidence type="ECO:0000313" key="2">
    <source>
        <dbReference type="EMBL" id="KAF5564775.1"/>
    </source>
</evidence>
<feature type="region of interest" description="Disordered" evidence="1">
    <location>
        <begin position="1"/>
        <end position="46"/>
    </location>
</feature>
<evidence type="ECO:0000313" key="3">
    <source>
        <dbReference type="Proteomes" id="UP000582016"/>
    </source>
</evidence>
<protein>
    <submittedName>
        <fullName evidence="2">Uncharacterized protein</fullName>
    </submittedName>
</protein>